<dbReference type="AlphaFoldDB" id="A0A1S7LIB2"/>
<dbReference type="PROSITE" id="PS50925">
    <property type="entry name" value="BLUF"/>
    <property type="match status" value="1"/>
</dbReference>
<dbReference type="GO" id="GO:0071949">
    <property type="term" value="F:FAD binding"/>
    <property type="evidence" value="ECO:0007669"/>
    <property type="project" value="InterPro"/>
</dbReference>
<feature type="domain" description="BLUF" evidence="1">
    <location>
        <begin position="5"/>
        <end position="95"/>
    </location>
</feature>
<sequence length="142" mass="16305">MGKELIQLIYISRTDQLAEGDLGAILAASRRNNPRHNITGVLFFNSCFFLQVLEGPQEHVEHIYKLITHDPRHRDCTLLTQVPIDQHHFANWSMAYVSIDHLTLEHSNTFGLDQFETLQKLSGDQLLKFVQFLSDHCNNSSC</sequence>
<accession>A0A1S7LIB2</accession>
<dbReference type="InterPro" id="IPR007024">
    <property type="entry name" value="BLUF_domain"/>
</dbReference>
<dbReference type="InterPro" id="IPR036046">
    <property type="entry name" value="Acylphosphatase-like_dom_sf"/>
</dbReference>
<organism evidence="2">
    <name type="scientific">Magnetococcus massalia (strain MO-1)</name>
    <dbReference type="NCBI Taxonomy" id="451514"/>
    <lineage>
        <taxon>Bacteria</taxon>
        <taxon>Pseudomonadati</taxon>
        <taxon>Pseudomonadota</taxon>
        <taxon>Magnetococcia</taxon>
        <taxon>Magnetococcales</taxon>
        <taxon>Magnetococcaceae</taxon>
        <taxon>Magnetococcus</taxon>
    </lineage>
</organism>
<dbReference type="SUPFAM" id="SSF54975">
    <property type="entry name" value="Acylphosphatase/BLUF domain-like"/>
    <property type="match status" value="1"/>
</dbReference>
<gene>
    <name evidence="2" type="ORF">MAGMO_1336</name>
</gene>
<evidence type="ECO:0000259" key="1">
    <source>
        <dbReference type="PROSITE" id="PS50925"/>
    </source>
</evidence>
<reference evidence="2" key="1">
    <citation type="submission" date="2015-04" db="EMBL/GenBank/DDBJ databases">
        <authorList>
            <person name="Syromyatnikov M.Y."/>
            <person name="Popov V.N."/>
        </authorList>
    </citation>
    <scope>NUCLEOTIDE SEQUENCE</scope>
    <source>
        <strain evidence="2">MO-1</strain>
    </source>
</reference>
<dbReference type="Gene3D" id="3.30.70.100">
    <property type="match status" value="1"/>
</dbReference>
<dbReference type="GO" id="GO:0009882">
    <property type="term" value="F:blue light photoreceptor activity"/>
    <property type="evidence" value="ECO:0007669"/>
    <property type="project" value="InterPro"/>
</dbReference>
<proteinExistence type="predicted"/>
<evidence type="ECO:0000313" key="2">
    <source>
        <dbReference type="EMBL" id="CRH05526.1"/>
    </source>
</evidence>
<protein>
    <recommendedName>
        <fullName evidence="1">BLUF domain-containing protein</fullName>
    </recommendedName>
</protein>
<dbReference type="EMBL" id="LO017727">
    <property type="protein sequence ID" value="CRH05526.1"/>
    <property type="molecule type" value="Genomic_DNA"/>
</dbReference>
<dbReference type="SMART" id="SM01034">
    <property type="entry name" value="BLUF"/>
    <property type="match status" value="1"/>
</dbReference>
<name>A0A1S7LIB2_MAGMO</name>
<dbReference type="Pfam" id="PF04940">
    <property type="entry name" value="BLUF"/>
    <property type="match status" value="1"/>
</dbReference>